<dbReference type="Gene3D" id="2.60.120.920">
    <property type="match status" value="1"/>
</dbReference>
<dbReference type="PANTHER" id="PTHR46399:SF7">
    <property type="entry name" value="RYANODINE RECEPTOR 2"/>
    <property type="match status" value="1"/>
</dbReference>
<dbReference type="GO" id="GO:0030018">
    <property type="term" value="C:Z disc"/>
    <property type="evidence" value="ECO:0007669"/>
    <property type="project" value="TreeGrafter"/>
</dbReference>
<dbReference type="EMBL" id="KB320579">
    <property type="protein sequence ID" value="ELW68104.1"/>
    <property type="molecule type" value="Genomic_DNA"/>
</dbReference>
<dbReference type="GO" id="GO:0005219">
    <property type="term" value="F:ryanodine-sensitive calcium-release channel activity"/>
    <property type="evidence" value="ECO:0007669"/>
    <property type="project" value="TreeGrafter"/>
</dbReference>
<dbReference type="InterPro" id="IPR015925">
    <property type="entry name" value="Ryanodine_IP3_receptor"/>
</dbReference>
<evidence type="ECO:0000313" key="1">
    <source>
        <dbReference type="EMBL" id="ELW68104.1"/>
    </source>
</evidence>
<evidence type="ECO:0000313" key="2">
    <source>
        <dbReference type="Proteomes" id="UP000011518"/>
    </source>
</evidence>
<dbReference type="GO" id="GO:0006941">
    <property type="term" value="P:striated muscle contraction"/>
    <property type="evidence" value="ECO:0007669"/>
    <property type="project" value="TreeGrafter"/>
</dbReference>
<dbReference type="GO" id="GO:0034704">
    <property type="term" value="C:calcium channel complex"/>
    <property type="evidence" value="ECO:0007669"/>
    <property type="project" value="TreeGrafter"/>
</dbReference>
<gene>
    <name evidence="1" type="ORF">TREES_T100003894</name>
</gene>
<reference evidence="2" key="2">
    <citation type="journal article" date="2013" name="Nat. Commun.">
        <title>Genome of the Chinese tree shrew.</title>
        <authorList>
            <person name="Fan Y."/>
            <person name="Huang Z.Y."/>
            <person name="Cao C.C."/>
            <person name="Chen C.S."/>
            <person name="Chen Y.X."/>
            <person name="Fan D.D."/>
            <person name="He J."/>
            <person name="Hou H.L."/>
            <person name="Hu L."/>
            <person name="Hu X.T."/>
            <person name="Jiang X.T."/>
            <person name="Lai R."/>
            <person name="Lang Y.S."/>
            <person name="Liang B."/>
            <person name="Liao S.G."/>
            <person name="Mu D."/>
            <person name="Ma Y.Y."/>
            <person name="Niu Y.Y."/>
            <person name="Sun X.Q."/>
            <person name="Xia J.Q."/>
            <person name="Xiao J."/>
            <person name="Xiong Z.Q."/>
            <person name="Xu L."/>
            <person name="Yang L."/>
            <person name="Zhang Y."/>
            <person name="Zhao W."/>
            <person name="Zhao X.D."/>
            <person name="Zheng Y.T."/>
            <person name="Zhou J.M."/>
            <person name="Zhu Y.B."/>
            <person name="Zhang G.J."/>
            <person name="Wang J."/>
            <person name="Yao Y.G."/>
        </authorList>
    </citation>
    <scope>NUCLEOTIDE SEQUENCE [LARGE SCALE GENOMIC DNA]</scope>
</reference>
<dbReference type="STRING" id="246437.L9L040"/>
<keyword evidence="1" id="KW-0675">Receptor</keyword>
<accession>L9L040</accession>
<dbReference type="Proteomes" id="UP000011518">
    <property type="component" value="Unassembled WGS sequence"/>
</dbReference>
<dbReference type="GO" id="GO:0042383">
    <property type="term" value="C:sarcolemma"/>
    <property type="evidence" value="ECO:0007669"/>
    <property type="project" value="TreeGrafter"/>
</dbReference>
<dbReference type="InParanoid" id="L9L040"/>
<name>L9L040_TUPCH</name>
<dbReference type="GO" id="GO:0033017">
    <property type="term" value="C:sarcoplasmic reticulum membrane"/>
    <property type="evidence" value="ECO:0007669"/>
    <property type="project" value="TreeGrafter"/>
</dbReference>
<dbReference type="GO" id="GO:0014808">
    <property type="term" value="P:release of sequestered calcium ion into cytosol by sarcoplasmic reticulum"/>
    <property type="evidence" value="ECO:0007669"/>
    <property type="project" value="TreeGrafter"/>
</dbReference>
<dbReference type="InterPro" id="IPR043136">
    <property type="entry name" value="B30.2/SPRY_sf"/>
</dbReference>
<protein>
    <submittedName>
        <fullName evidence="1">Ryanodine receptor 2</fullName>
    </submittedName>
</protein>
<dbReference type="PANTHER" id="PTHR46399">
    <property type="entry name" value="B30.2/SPRY DOMAIN-CONTAINING PROTEIN"/>
    <property type="match status" value="1"/>
</dbReference>
<proteinExistence type="predicted"/>
<organism evidence="1 2">
    <name type="scientific">Tupaia chinensis</name>
    <name type="common">Chinese tree shrew</name>
    <name type="synonym">Tupaia belangeri chinensis</name>
    <dbReference type="NCBI Taxonomy" id="246437"/>
    <lineage>
        <taxon>Eukaryota</taxon>
        <taxon>Metazoa</taxon>
        <taxon>Chordata</taxon>
        <taxon>Craniata</taxon>
        <taxon>Vertebrata</taxon>
        <taxon>Euteleostomi</taxon>
        <taxon>Mammalia</taxon>
        <taxon>Eutheria</taxon>
        <taxon>Euarchontoglires</taxon>
        <taxon>Scandentia</taxon>
        <taxon>Tupaiidae</taxon>
        <taxon>Tupaia</taxon>
    </lineage>
</organism>
<sequence length="201" mass="21458">MLGCVSWAACGSEGAGRSDEGRAAGRALSGGAMMPRSDPSSPRWCGPRFIPVCSLGVGQVGRMNFGKDVSTLKYFTVCGLQEGYEPFAVNTNRDVTMWLSKRLPQFLQVPSNHEHIEVSLCSRVPAVSQAGEGACVLHPARAVMHPPRRDPVLLRSRGGSVRAQPPGGHPEELARLRVTASAAVAEPPRRSLLEAELHGPV</sequence>
<keyword evidence="2" id="KW-1185">Reference proteome</keyword>
<dbReference type="AlphaFoldDB" id="L9L040"/>
<dbReference type="GO" id="GO:0005790">
    <property type="term" value="C:smooth endoplasmic reticulum"/>
    <property type="evidence" value="ECO:0007669"/>
    <property type="project" value="TreeGrafter"/>
</dbReference>
<reference evidence="2" key="1">
    <citation type="submission" date="2012-07" db="EMBL/GenBank/DDBJ databases">
        <title>Genome of the Chinese tree shrew, a rising model animal genetically related to primates.</title>
        <authorList>
            <person name="Zhang G."/>
            <person name="Fan Y."/>
            <person name="Yao Y."/>
            <person name="Huang Z."/>
        </authorList>
    </citation>
    <scope>NUCLEOTIDE SEQUENCE [LARGE SCALE GENOMIC DNA]</scope>
</reference>